<proteinExistence type="predicted"/>
<comment type="caution">
    <text evidence="5">The sequence shown here is derived from an EMBL/GenBank/DDBJ whole genome shotgun (WGS) entry which is preliminary data.</text>
</comment>
<dbReference type="SUPFAM" id="SSF52540">
    <property type="entry name" value="P-loop containing nucleoside triphosphate hydrolases"/>
    <property type="match status" value="1"/>
</dbReference>
<dbReference type="AlphaFoldDB" id="A0A1Q8CXR3"/>
<evidence type="ECO:0000256" key="2">
    <source>
        <dbReference type="ARBA" id="ARBA00022741"/>
    </source>
</evidence>
<dbReference type="GO" id="GO:0005524">
    <property type="term" value="F:ATP binding"/>
    <property type="evidence" value="ECO:0007669"/>
    <property type="project" value="UniProtKB-KW"/>
</dbReference>
<evidence type="ECO:0000256" key="3">
    <source>
        <dbReference type="ARBA" id="ARBA00022840"/>
    </source>
</evidence>
<name>A0A1Q8CXR3_9PSEU</name>
<dbReference type="STRING" id="1912961.BU204_01810"/>
<dbReference type="OrthoDB" id="3518399at2"/>
<dbReference type="RefSeq" id="WP_075123735.1">
    <property type="nucleotide sequence ID" value="NZ_MSIE01000002.1"/>
</dbReference>
<dbReference type="InterPro" id="IPR027417">
    <property type="entry name" value="P-loop_NTPase"/>
</dbReference>
<dbReference type="GO" id="GO:0016887">
    <property type="term" value="F:ATP hydrolysis activity"/>
    <property type="evidence" value="ECO:0007669"/>
    <property type="project" value="InterPro"/>
</dbReference>
<dbReference type="PROSITE" id="PS00211">
    <property type="entry name" value="ABC_TRANSPORTER_1"/>
    <property type="match status" value="1"/>
</dbReference>
<evidence type="ECO:0000313" key="6">
    <source>
        <dbReference type="Proteomes" id="UP000185596"/>
    </source>
</evidence>
<dbReference type="InterPro" id="IPR050093">
    <property type="entry name" value="ABC_SmlMolc_Importer"/>
</dbReference>
<keyword evidence="1" id="KW-0813">Transport</keyword>
<evidence type="ECO:0000259" key="4">
    <source>
        <dbReference type="PROSITE" id="PS50893"/>
    </source>
</evidence>
<dbReference type="InterPro" id="IPR003593">
    <property type="entry name" value="AAA+_ATPase"/>
</dbReference>
<dbReference type="EMBL" id="MSIE01000002">
    <property type="protein sequence ID" value="OLF19133.1"/>
    <property type="molecule type" value="Genomic_DNA"/>
</dbReference>
<keyword evidence="3" id="KW-0067">ATP-binding</keyword>
<dbReference type="InterPro" id="IPR008995">
    <property type="entry name" value="Mo/tungstate-bd_C_term_dom"/>
</dbReference>
<reference evidence="5 6" key="1">
    <citation type="submission" date="2016-12" db="EMBL/GenBank/DDBJ databases">
        <title>The draft genome sequence of Actinophytocola sp. 11-183.</title>
        <authorList>
            <person name="Wang W."/>
            <person name="Yuan L."/>
        </authorList>
    </citation>
    <scope>NUCLEOTIDE SEQUENCE [LARGE SCALE GENOMIC DNA]</scope>
    <source>
        <strain evidence="5 6">11-183</strain>
    </source>
</reference>
<dbReference type="Proteomes" id="UP000185596">
    <property type="component" value="Unassembled WGS sequence"/>
</dbReference>
<accession>A0A1Q8CXR3</accession>
<dbReference type="SMART" id="SM00382">
    <property type="entry name" value="AAA"/>
    <property type="match status" value="1"/>
</dbReference>
<keyword evidence="2" id="KW-0547">Nucleotide-binding</keyword>
<dbReference type="PANTHER" id="PTHR42781:SF4">
    <property type="entry name" value="SPERMIDINE_PUTRESCINE IMPORT ATP-BINDING PROTEIN POTA"/>
    <property type="match status" value="1"/>
</dbReference>
<protein>
    <recommendedName>
        <fullName evidence="4">ABC transporter domain-containing protein</fullName>
    </recommendedName>
</protein>
<evidence type="ECO:0000256" key="1">
    <source>
        <dbReference type="ARBA" id="ARBA00022448"/>
    </source>
</evidence>
<dbReference type="InterPro" id="IPR003439">
    <property type="entry name" value="ABC_transporter-like_ATP-bd"/>
</dbReference>
<sequence length="326" mass="33899">MSIGCRDLRVSAGGREVVAVSRLDVPAGETLAVLGPNGSGKSTLLRALAHLGGAARSGSVLLDGRTATTTELRRAVAAVLQRPVLQRATVLDNAAAGLRLRGVRRGEARHRARPWLDALGVAQLAGRDARTLSGGEAQRVAIARALAVGPRVLLLDEPFTGLDATTRTDLLADLRAALDRQRAAVLLVTHDREEARALADRTALLVNGEIRQLGPTAEVLDAPADQECATLLGFTTQLPPALTGREVLLVARPERCRPLAGSAPPPPDAVVVEGVLRRVVPLGGAFRLDLDTPAGSLTAVTTAVLTEGPGDAVRVAVAAADLRACR</sequence>
<gene>
    <name evidence="5" type="ORF">BU204_01810</name>
</gene>
<dbReference type="Pfam" id="PF00005">
    <property type="entry name" value="ABC_tran"/>
    <property type="match status" value="1"/>
</dbReference>
<organism evidence="5 6">
    <name type="scientific">Actinophytocola xanthii</name>
    <dbReference type="NCBI Taxonomy" id="1912961"/>
    <lineage>
        <taxon>Bacteria</taxon>
        <taxon>Bacillati</taxon>
        <taxon>Actinomycetota</taxon>
        <taxon>Actinomycetes</taxon>
        <taxon>Pseudonocardiales</taxon>
        <taxon>Pseudonocardiaceae</taxon>
    </lineage>
</organism>
<dbReference type="PANTHER" id="PTHR42781">
    <property type="entry name" value="SPERMIDINE/PUTRESCINE IMPORT ATP-BINDING PROTEIN POTA"/>
    <property type="match status" value="1"/>
</dbReference>
<dbReference type="SUPFAM" id="SSF50331">
    <property type="entry name" value="MOP-like"/>
    <property type="match status" value="1"/>
</dbReference>
<keyword evidence="6" id="KW-1185">Reference proteome</keyword>
<feature type="domain" description="ABC transporter" evidence="4">
    <location>
        <begin position="3"/>
        <end position="232"/>
    </location>
</feature>
<dbReference type="InterPro" id="IPR017871">
    <property type="entry name" value="ABC_transporter-like_CS"/>
</dbReference>
<dbReference type="PROSITE" id="PS50893">
    <property type="entry name" value="ABC_TRANSPORTER_2"/>
    <property type="match status" value="1"/>
</dbReference>
<evidence type="ECO:0000313" key="5">
    <source>
        <dbReference type="EMBL" id="OLF19133.1"/>
    </source>
</evidence>
<dbReference type="Gene3D" id="3.40.50.300">
    <property type="entry name" value="P-loop containing nucleotide triphosphate hydrolases"/>
    <property type="match status" value="1"/>
</dbReference>